<dbReference type="EMBL" id="IAAA01025240">
    <property type="protein sequence ID" value="LAA07267.1"/>
    <property type="molecule type" value="mRNA"/>
</dbReference>
<feature type="transmembrane region" description="Helical" evidence="1">
    <location>
        <begin position="106"/>
        <end position="125"/>
    </location>
</feature>
<keyword evidence="1" id="KW-0812">Transmembrane</keyword>
<feature type="signal peptide" evidence="2">
    <location>
        <begin position="1"/>
        <end position="16"/>
    </location>
</feature>
<keyword evidence="1" id="KW-1133">Transmembrane helix</keyword>
<name>A0A2L2YGT7_PARTP</name>
<feature type="chain" id="PRO_5014562252" evidence="2">
    <location>
        <begin position="17"/>
        <end position="137"/>
    </location>
</feature>
<protein>
    <submittedName>
        <fullName evidence="3">Uncharacterized protein</fullName>
    </submittedName>
</protein>
<keyword evidence="1" id="KW-0472">Membrane</keyword>
<evidence type="ECO:0000313" key="3">
    <source>
        <dbReference type="EMBL" id="LAA07257.1"/>
    </source>
</evidence>
<accession>A0A2L2YGT7</accession>
<dbReference type="EMBL" id="IAAA01025239">
    <property type="protein sequence ID" value="LAA07264.1"/>
    <property type="molecule type" value="mRNA"/>
</dbReference>
<dbReference type="EMBL" id="IAAA01025237">
    <property type="protein sequence ID" value="LAA07257.1"/>
    <property type="molecule type" value="mRNA"/>
</dbReference>
<sequence length="137" mass="15334">MHFCSKFLMTFQLVCCLVIVCLILHAGSYDRTYFGVAPTTMCLLLISASHLFLNSIILPVAYKSERIYETPLICFQSVIFFILLNIIGVLAIVKNRNFESLEEKEIGIAGALAILTAFASTMKCCTSYEVCKNMRSL</sequence>
<evidence type="ECO:0000256" key="1">
    <source>
        <dbReference type="SAM" id="Phobius"/>
    </source>
</evidence>
<feature type="transmembrane region" description="Helical" evidence="1">
    <location>
        <begin position="7"/>
        <end position="27"/>
    </location>
</feature>
<feature type="transmembrane region" description="Helical" evidence="1">
    <location>
        <begin position="33"/>
        <end position="60"/>
    </location>
</feature>
<dbReference type="OrthoDB" id="6433253at2759"/>
<evidence type="ECO:0000256" key="2">
    <source>
        <dbReference type="SAM" id="SignalP"/>
    </source>
</evidence>
<dbReference type="AlphaFoldDB" id="A0A2L2YGT7"/>
<proteinExistence type="evidence at transcript level"/>
<feature type="transmembrane region" description="Helical" evidence="1">
    <location>
        <begin position="72"/>
        <end position="94"/>
    </location>
</feature>
<reference evidence="3" key="1">
    <citation type="journal article" date="2016" name="Mol. Ecol. Resour.">
        <title>Evaluation of the impact of RNA preservation methods of spiders for de novo transcriptome assembly.</title>
        <authorList>
            <person name="Kono N."/>
            <person name="Nakamura H."/>
            <person name="Ito Y."/>
            <person name="Tomita M."/>
            <person name="Arakawa K."/>
        </authorList>
    </citation>
    <scope>NUCLEOTIDE SEQUENCE</scope>
    <source>
        <tissue evidence="3">Whole body</tissue>
    </source>
</reference>
<keyword evidence="2" id="KW-0732">Signal</keyword>
<organism evidence="3">
    <name type="scientific">Parasteatoda tepidariorum</name>
    <name type="common">Common house spider</name>
    <name type="synonym">Achaearanea tepidariorum</name>
    <dbReference type="NCBI Taxonomy" id="114398"/>
    <lineage>
        <taxon>Eukaryota</taxon>
        <taxon>Metazoa</taxon>
        <taxon>Ecdysozoa</taxon>
        <taxon>Arthropoda</taxon>
        <taxon>Chelicerata</taxon>
        <taxon>Arachnida</taxon>
        <taxon>Araneae</taxon>
        <taxon>Araneomorphae</taxon>
        <taxon>Entelegynae</taxon>
        <taxon>Araneoidea</taxon>
        <taxon>Theridiidae</taxon>
        <taxon>Parasteatoda</taxon>
    </lineage>
</organism>